<evidence type="ECO:0000313" key="1">
    <source>
        <dbReference type="EMBL" id="GIQ63126.1"/>
    </source>
</evidence>
<accession>A0ABQ4N4N9</accession>
<organism evidence="1 2">
    <name type="scientific">Paenibacillus cisolokensis</name>
    <dbReference type="NCBI Taxonomy" id="1658519"/>
    <lineage>
        <taxon>Bacteria</taxon>
        <taxon>Bacillati</taxon>
        <taxon>Bacillota</taxon>
        <taxon>Bacilli</taxon>
        <taxon>Bacillales</taxon>
        <taxon>Paenibacillaceae</taxon>
        <taxon>Paenibacillus</taxon>
    </lineage>
</organism>
<gene>
    <name evidence="1" type="ORF">PACILC2_16940</name>
</gene>
<sequence length="52" mass="5770">MRTAPAEKPPDERVVLQPAEMKEAFASEYPADNEIEQDAENREQGIALLGTI</sequence>
<name>A0ABQ4N4N9_9BACL</name>
<protein>
    <submittedName>
        <fullName evidence="1">Uncharacterized protein</fullName>
    </submittedName>
</protein>
<comment type="caution">
    <text evidence="1">The sequence shown here is derived from an EMBL/GenBank/DDBJ whole genome shotgun (WGS) entry which is preliminary data.</text>
</comment>
<proteinExistence type="predicted"/>
<keyword evidence="2" id="KW-1185">Reference proteome</keyword>
<dbReference type="Proteomes" id="UP000680304">
    <property type="component" value="Unassembled WGS sequence"/>
</dbReference>
<dbReference type="EMBL" id="BOVJ01000055">
    <property type="protein sequence ID" value="GIQ63126.1"/>
    <property type="molecule type" value="Genomic_DNA"/>
</dbReference>
<evidence type="ECO:0000313" key="2">
    <source>
        <dbReference type="Proteomes" id="UP000680304"/>
    </source>
</evidence>
<reference evidence="1 2" key="1">
    <citation type="submission" date="2021-04" db="EMBL/GenBank/DDBJ databases">
        <title>Draft genome sequence of Paenibacillus cisolokensis, LC2-13A.</title>
        <authorList>
            <person name="Uke A."/>
            <person name="Chhe C."/>
            <person name="Baramee S."/>
            <person name="Kosugi A."/>
        </authorList>
    </citation>
    <scope>NUCLEOTIDE SEQUENCE [LARGE SCALE GENOMIC DNA]</scope>
    <source>
        <strain evidence="1 2">LC2-13A</strain>
    </source>
</reference>